<dbReference type="Pfam" id="PF18199">
    <property type="entry name" value="Dynein_C"/>
    <property type="match status" value="1"/>
</dbReference>
<gene>
    <name evidence="20" type="ORF">SPLIT_LOCUS11778</name>
</gene>
<keyword evidence="7" id="KW-0067">ATP-binding</keyword>
<evidence type="ECO:0000256" key="11">
    <source>
        <dbReference type="ARBA" id="ARBA00023175"/>
    </source>
</evidence>
<evidence type="ECO:0000256" key="3">
    <source>
        <dbReference type="ARBA" id="ARBA00022490"/>
    </source>
</evidence>
<dbReference type="Gene3D" id="3.40.50.300">
    <property type="entry name" value="P-loop containing nucleotide triphosphate hydrolases"/>
    <property type="match status" value="2"/>
</dbReference>
<dbReference type="GO" id="GO:0030286">
    <property type="term" value="C:dynein complex"/>
    <property type="evidence" value="ECO:0007669"/>
    <property type="project" value="UniProtKB-KW"/>
</dbReference>
<dbReference type="InterPro" id="IPR042219">
    <property type="entry name" value="AAA_lid_11_sf"/>
</dbReference>
<dbReference type="InterPro" id="IPR041658">
    <property type="entry name" value="AAA_lid_11"/>
</dbReference>
<keyword evidence="9 14" id="KW-0175">Coiled coil</keyword>
<dbReference type="GO" id="GO:0045505">
    <property type="term" value="F:dynein intermediate chain binding"/>
    <property type="evidence" value="ECO:0007669"/>
    <property type="project" value="InterPro"/>
</dbReference>
<comment type="subcellular location">
    <subcellularLocation>
        <location evidence="1">Cytoplasm</location>
        <location evidence="1">Cytoskeleton</location>
        <location evidence="1">Cilium axoneme</location>
    </subcellularLocation>
</comment>
<feature type="domain" description="Dynein heavy chain C-terminal" evidence="19">
    <location>
        <begin position="1001"/>
        <end position="1269"/>
    </location>
</feature>
<keyword evidence="6" id="KW-0547">Nucleotide-binding</keyword>
<dbReference type="Gene3D" id="3.10.490.20">
    <property type="match status" value="1"/>
</dbReference>
<dbReference type="Gene3D" id="1.20.920.20">
    <property type="match status" value="1"/>
</dbReference>
<comment type="similarity">
    <text evidence="2">Belongs to the dynein heavy chain family.</text>
</comment>
<evidence type="ECO:0008006" key="22">
    <source>
        <dbReference type="Google" id="ProtNLM"/>
    </source>
</evidence>
<evidence type="ECO:0000259" key="18">
    <source>
        <dbReference type="Pfam" id="PF18198"/>
    </source>
</evidence>
<dbReference type="FunFam" id="3.10.490.20:FF:000009">
    <property type="entry name" value="Dynein heavy chain 4"/>
    <property type="match status" value="1"/>
</dbReference>
<dbReference type="EMBL" id="LR824539">
    <property type="protein sequence ID" value="CAH1646426.1"/>
    <property type="molecule type" value="Genomic_DNA"/>
</dbReference>
<keyword evidence="12" id="KW-0206">Cytoskeleton</keyword>
<dbReference type="InterPro" id="IPR024743">
    <property type="entry name" value="Dynein_HC_stalk"/>
</dbReference>
<organism evidence="20 21">
    <name type="scientific">Spodoptera littoralis</name>
    <name type="common">Egyptian cotton leafworm</name>
    <dbReference type="NCBI Taxonomy" id="7109"/>
    <lineage>
        <taxon>Eukaryota</taxon>
        <taxon>Metazoa</taxon>
        <taxon>Ecdysozoa</taxon>
        <taxon>Arthropoda</taxon>
        <taxon>Hexapoda</taxon>
        <taxon>Insecta</taxon>
        <taxon>Pterygota</taxon>
        <taxon>Neoptera</taxon>
        <taxon>Endopterygota</taxon>
        <taxon>Lepidoptera</taxon>
        <taxon>Glossata</taxon>
        <taxon>Ditrysia</taxon>
        <taxon>Noctuoidea</taxon>
        <taxon>Noctuidae</taxon>
        <taxon>Amphipyrinae</taxon>
        <taxon>Spodoptera</taxon>
    </lineage>
</organism>
<sequence length="1273" mass="145850">MKQQILAEARAKLRELSEMIARLQREYDEKVAQKEELERRSRMLQLKLERAEALITGLSGEKERWELTVERLDKEFDNLPGDCLIATGFVAYLGPFVSEYRESLMEDWFLEVCNENLPVTMDLSMKKFLLDDATLRDWNYMGLPDDNFSAENGIIVVRATRWPLAVDPQGQALIWISRLEEQNGIQVVDFGQPNYMKVMETCLSTGKPIIIQNVGEVLDPSIAPILEKAVVTIGSSKVIKFNDKMVSYHEDFHLYLTTKLGNPVYTPETLTKTTMVNFAVKEQGLTSQLLGIVVRKERPQLEQMKDTLVLSIAHNKKVLVDLENDLLRIMYESQVPLLENEELFITLQTSQRTSLEVKEALITSQVTEKEIDTARAGYVPVAIRASVLFFALNDLSRIDPMYQFSLDAYIDLFMYSIDRSPKAGELEDRINNLNEFHTYAVYKNTCRALFERHKLLLSFHIVSRILFQNGKMSRNEYIFLLKGGVVLDRSEQPDNPTNWMPDECWDNITELDKLPGFHGIVDVFEPLSKEWKEWYLHPEPESQPLIGDWNDICSEFQKILFIRSLRVDRVSACITTFIINVLGPRYVEPPVLDIRAAWEESSWKTSLLFVLSPGVDPTAALIQLSQDVKMFDRFQSLSLGQGQAATATRMLSHGMKEGGWVFLANCHLACEWLGSLRGLDNPKIHPRFRLWLSSMPDNKFPLHMLQRSIKMTTEPPQGLKGNLVRLFANINEDKFDEATPKYRRLLFCVSFFHCTLIARKRFRQLGYNAVYSFNDADFDVSDNLLANYLEEYEEVPWDALRYLFAIINYGGHITDDWDKRVLIAYINQFFNEEALETPFYRLSTIPAYHIPRDGSLESYRDFLDLLPGYERAESLGQHASADVATLAQKNVAHKMTILRFNLNVCRGAHENISRSLDSPALKYHAKRLLSMFKNAVDDDDDDEKCSTIERLSIRKYATGQQKYRCPDNVLYVVRPGQYGRGRRGGRGGPKGNYITSFIPEGVDELAQEMLTKLPARIDLETTERMMGPEIVMPMCVSLLQEIGYYNVLLNIIISGLKELRRAIEGLVVMSEMLETMYTCIYEGKTPSFWLRGRPSMKPLGAWCRELFLRGAHLTGWAAAPRAPPTLCWLPAFVAPTGFLTAVMQTTARGESWPIDTLCWEFTVMPLEEAGFVRPPRDGGVYIRGQYLEGASWFRKEGYLQEPLPMQLVFPMSPIHFKPVRVTGKRTRNRYVCPCYYYPLRMGAFVVAVDLPAGKETAEFWVKRGTAMLCTLAT</sequence>
<evidence type="ECO:0000256" key="2">
    <source>
        <dbReference type="ARBA" id="ARBA00008887"/>
    </source>
</evidence>
<dbReference type="InterPro" id="IPR043160">
    <property type="entry name" value="Dynein_C_barrel"/>
</dbReference>
<evidence type="ECO:0000256" key="14">
    <source>
        <dbReference type="SAM" id="Coils"/>
    </source>
</evidence>
<feature type="domain" description="Dynein heavy chain region D6 P-loop" evidence="15">
    <location>
        <begin position="604"/>
        <end position="712"/>
    </location>
</feature>
<dbReference type="InterPro" id="IPR027417">
    <property type="entry name" value="P-loop_NTPase"/>
</dbReference>
<dbReference type="InterPro" id="IPR041228">
    <property type="entry name" value="Dynein_C"/>
</dbReference>
<feature type="domain" description="Dynein heavy chain ATP-binding dynein motor region" evidence="17">
    <location>
        <begin position="136"/>
        <end position="357"/>
    </location>
</feature>
<dbReference type="GO" id="GO:0005524">
    <property type="term" value="F:ATP binding"/>
    <property type="evidence" value="ECO:0007669"/>
    <property type="project" value="UniProtKB-KW"/>
</dbReference>
<evidence type="ECO:0000313" key="21">
    <source>
        <dbReference type="Proteomes" id="UP001153321"/>
    </source>
</evidence>
<dbReference type="InterPro" id="IPR035706">
    <property type="entry name" value="AAA_9"/>
</dbReference>
<name>A0A9P0IGE4_SPOLI</name>
<dbReference type="Pfam" id="PF12781">
    <property type="entry name" value="AAA_9"/>
    <property type="match status" value="1"/>
</dbReference>
<evidence type="ECO:0000256" key="9">
    <source>
        <dbReference type="ARBA" id="ARBA00023054"/>
    </source>
</evidence>
<dbReference type="GO" id="GO:0005874">
    <property type="term" value="C:microtubule"/>
    <property type="evidence" value="ECO:0007669"/>
    <property type="project" value="UniProtKB-KW"/>
</dbReference>
<accession>A0A9P0IGE4</accession>
<evidence type="ECO:0000256" key="8">
    <source>
        <dbReference type="ARBA" id="ARBA00023017"/>
    </source>
</evidence>
<evidence type="ECO:0000259" key="19">
    <source>
        <dbReference type="Pfam" id="PF18199"/>
    </source>
</evidence>
<dbReference type="FunFam" id="3.40.50.300:FF:000049">
    <property type="entry name" value="Dynein, axonemal, heavy chain 5"/>
    <property type="match status" value="1"/>
</dbReference>
<dbReference type="GO" id="GO:0007018">
    <property type="term" value="P:microtubule-based movement"/>
    <property type="evidence" value="ECO:0007669"/>
    <property type="project" value="InterPro"/>
</dbReference>
<reference evidence="20" key="1">
    <citation type="submission" date="2022-02" db="EMBL/GenBank/DDBJ databases">
        <authorList>
            <person name="King R."/>
        </authorList>
    </citation>
    <scope>NUCLEOTIDE SEQUENCE</scope>
</reference>
<evidence type="ECO:0000256" key="7">
    <source>
        <dbReference type="ARBA" id="ARBA00022840"/>
    </source>
</evidence>
<feature type="domain" description="Dynein heavy chain coiled coil stalk" evidence="16">
    <location>
        <begin position="3"/>
        <end position="108"/>
    </location>
</feature>
<dbReference type="GO" id="GO:0008569">
    <property type="term" value="F:minus-end-directed microtubule motor activity"/>
    <property type="evidence" value="ECO:0007669"/>
    <property type="project" value="InterPro"/>
</dbReference>
<dbReference type="GO" id="GO:0051959">
    <property type="term" value="F:dynein light intermediate chain binding"/>
    <property type="evidence" value="ECO:0007669"/>
    <property type="project" value="InterPro"/>
</dbReference>
<dbReference type="InterPro" id="IPR004273">
    <property type="entry name" value="Dynein_heavy_D6_P-loop"/>
</dbReference>
<keyword evidence="10" id="KW-0969">Cilium</keyword>
<dbReference type="InterPro" id="IPR026983">
    <property type="entry name" value="DHC"/>
</dbReference>
<keyword evidence="13" id="KW-0966">Cell projection</keyword>
<dbReference type="GO" id="GO:0031514">
    <property type="term" value="C:motile cilium"/>
    <property type="evidence" value="ECO:0007669"/>
    <property type="project" value="UniProtKB-ARBA"/>
</dbReference>
<dbReference type="Gene3D" id="1.10.8.1220">
    <property type="match status" value="1"/>
</dbReference>
<dbReference type="FunFam" id="1.10.8.1220:FF:000001">
    <property type="entry name" value="Dynein axonemal heavy chain 5"/>
    <property type="match status" value="1"/>
</dbReference>
<evidence type="ECO:0000256" key="4">
    <source>
        <dbReference type="ARBA" id="ARBA00022701"/>
    </source>
</evidence>
<evidence type="ECO:0000256" key="10">
    <source>
        <dbReference type="ARBA" id="ARBA00023069"/>
    </source>
</evidence>
<keyword evidence="8" id="KW-0243">Dynein</keyword>
<dbReference type="Pfam" id="PF03028">
    <property type="entry name" value="Dynein_heavy"/>
    <property type="match status" value="1"/>
</dbReference>
<dbReference type="Pfam" id="PF12777">
    <property type="entry name" value="MT"/>
    <property type="match status" value="1"/>
</dbReference>
<evidence type="ECO:0000259" key="17">
    <source>
        <dbReference type="Pfam" id="PF12781"/>
    </source>
</evidence>
<feature type="domain" description="Dynein heavy chain AAA lid" evidence="18">
    <location>
        <begin position="743"/>
        <end position="881"/>
    </location>
</feature>
<evidence type="ECO:0000256" key="13">
    <source>
        <dbReference type="ARBA" id="ARBA00023273"/>
    </source>
</evidence>
<proteinExistence type="inferred from homology"/>
<evidence type="ECO:0000256" key="12">
    <source>
        <dbReference type="ARBA" id="ARBA00023212"/>
    </source>
</evidence>
<dbReference type="AlphaFoldDB" id="A0A9P0IGE4"/>
<dbReference type="Gene3D" id="1.10.8.720">
    <property type="entry name" value="Region D6 of dynein motor"/>
    <property type="match status" value="1"/>
</dbReference>
<evidence type="ECO:0000256" key="1">
    <source>
        <dbReference type="ARBA" id="ARBA00004430"/>
    </source>
</evidence>
<dbReference type="Pfam" id="PF18198">
    <property type="entry name" value="AAA_lid_11"/>
    <property type="match status" value="1"/>
</dbReference>
<evidence type="ECO:0000313" key="20">
    <source>
        <dbReference type="EMBL" id="CAH1646426.1"/>
    </source>
</evidence>
<keyword evidence="11" id="KW-0505">Motor protein</keyword>
<evidence type="ECO:0000259" key="16">
    <source>
        <dbReference type="Pfam" id="PF12777"/>
    </source>
</evidence>
<protein>
    <recommendedName>
        <fullName evidence="22">Dynein heavy chain</fullName>
    </recommendedName>
</protein>
<keyword evidence="4" id="KW-0493">Microtubule</keyword>
<feature type="coiled-coil region" evidence="14">
    <location>
        <begin position="6"/>
        <end position="75"/>
    </location>
</feature>
<evidence type="ECO:0000256" key="6">
    <source>
        <dbReference type="ARBA" id="ARBA00022741"/>
    </source>
</evidence>
<evidence type="ECO:0000256" key="5">
    <source>
        <dbReference type="ARBA" id="ARBA00022737"/>
    </source>
</evidence>
<keyword evidence="3" id="KW-0963">Cytoplasm</keyword>
<dbReference type="PANTHER" id="PTHR22878">
    <property type="entry name" value="DYNEIN HEAVY CHAIN 6, AXONEMAL-LIKE-RELATED"/>
    <property type="match status" value="1"/>
</dbReference>
<dbReference type="PANTHER" id="PTHR22878:SF68">
    <property type="entry name" value="DYNEIN HEAVY CHAIN 6, AXONEMAL-LIKE"/>
    <property type="match status" value="1"/>
</dbReference>
<keyword evidence="5" id="KW-0677">Repeat</keyword>
<dbReference type="Gene3D" id="6.10.140.1060">
    <property type="match status" value="1"/>
</dbReference>
<dbReference type="Gene3D" id="1.20.1270.280">
    <property type="match status" value="1"/>
</dbReference>
<evidence type="ECO:0000259" key="15">
    <source>
        <dbReference type="Pfam" id="PF03028"/>
    </source>
</evidence>
<dbReference type="FunFam" id="3.40.50.300:FF:000153">
    <property type="entry name" value="Dynein axonemal heavy chain 1"/>
    <property type="match status" value="1"/>
</dbReference>
<keyword evidence="21" id="KW-1185">Reference proteome</keyword>
<dbReference type="GO" id="GO:0005930">
    <property type="term" value="C:axoneme"/>
    <property type="evidence" value="ECO:0007669"/>
    <property type="project" value="UniProtKB-SubCell"/>
</dbReference>
<dbReference type="Proteomes" id="UP001153321">
    <property type="component" value="Chromosome 8"/>
</dbReference>